<dbReference type="Proteomes" id="UP001652661">
    <property type="component" value="Chromosome 2R"/>
</dbReference>
<organism evidence="1 2">
    <name type="scientific">Drosophila kikkawai</name>
    <name type="common">Fruit fly</name>
    <dbReference type="NCBI Taxonomy" id="30033"/>
    <lineage>
        <taxon>Eukaryota</taxon>
        <taxon>Metazoa</taxon>
        <taxon>Ecdysozoa</taxon>
        <taxon>Arthropoda</taxon>
        <taxon>Hexapoda</taxon>
        <taxon>Insecta</taxon>
        <taxon>Pterygota</taxon>
        <taxon>Neoptera</taxon>
        <taxon>Endopterygota</taxon>
        <taxon>Diptera</taxon>
        <taxon>Brachycera</taxon>
        <taxon>Muscomorpha</taxon>
        <taxon>Ephydroidea</taxon>
        <taxon>Drosophilidae</taxon>
        <taxon>Drosophila</taxon>
        <taxon>Sophophora</taxon>
    </lineage>
</organism>
<gene>
    <name evidence="2" type="primary">LOC108076535</name>
</gene>
<reference evidence="1" key="1">
    <citation type="submission" date="2025-05" db="UniProtKB">
        <authorList>
            <consortium name="RefSeq"/>
        </authorList>
    </citation>
    <scope>NUCLEOTIDE SEQUENCE [LARGE SCALE GENOMIC DNA]</scope>
    <source>
        <strain evidence="1">14028-0561.14</strain>
    </source>
</reference>
<name>A0ABM3C806_DROKI</name>
<evidence type="ECO:0000313" key="2">
    <source>
        <dbReference type="RefSeq" id="XP_041633012.1"/>
    </source>
</evidence>
<dbReference type="GeneID" id="108076535"/>
<evidence type="ECO:0000313" key="1">
    <source>
        <dbReference type="Proteomes" id="UP001652661"/>
    </source>
</evidence>
<dbReference type="RefSeq" id="XP_041633012.1">
    <property type="nucleotide sequence ID" value="XM_041777078.2"/>
</dbReference>
<sequence length="95" mass="11034">MNPERNPNLNPNLRKMEPLMEAITPVQRMSPAGFRERRAVVETYRGPQVAPDDAMLPMPPHNKGADFGQMLQNLRQQLAMPGLWQRTLRLLKRRF</sequence>
<keyword evidence="1" id="KW-1185">Reference proteome</keyword>
<proteinExistence type="predicted"/>
<protein>
    <submittedName>
        <fullName evidence="2">Uncharacterized protein</fullName>
    </submittedName>
</protein>
<accession>A0ABM3C806</accession>
<reference evidence="2" key="2">
    <citation type="submission" date="2025-08" db="UniProtKB">
        <authorList>
            <consortium name="RefSeq"/>
        </authorList>
    </citation>
    <scope>IDENTIFICATION</scope>
    <source>
        <strain evidence="2">14028-0561.14</strain>
        <tissue evidence="2">Whole fly</tissue>
    </source>
</reference>